<evidence type="ECO:0000259" key="10">
    <source>
        <dbReference type="PROSITE" id="PS50112"/>
    </source>
</evidence>
<evidence type="ECO:0000256" key="8">
    <source>
        <dbReference type="ARBA" id="ARBA00023012"/>
    </source>
</evidence>
<dbReference type="Pfam" id="PF13426">
    <property type="entry name" value="PAS_9"/>
    <property type="match status" value="2"/>
</dbReference>
<dbReference type="InterPro" id="IPR003594">
    <property type="entry name" value="HATPase_dom"/>
</dbReference>
<dbReference type="CDD" id="cd00075">
    <property type="entry name" value="HATPase"/>
    <property type="match status" value="1"/>
</dbReference>
<sequence length="626" mass="70641">MVRRWLSKLRRVISSLLLSVKEHELRRDAQRMAMLGSWEYDLESGRFHGTREFYVLFDIGADERLSLEQVLKQVHPDDLDKVKDYYRIASDSCSVHALDFRVVRSNGQTHWLHTRFKAFGPKRCVGIVQDSTKTHSLEDEVKLLNYHMTAFIDRHIDPVVIWDADGRVARVNPAFTALFGYEREEVEGLSSDECGFIPPGYHLELQGACQTAIEQGKALVIDTLRLKKDGTPLNMLLSITPMAGGQNKSATWIAILRDHTGQQEAYRQVREAKAELESFIAYNPDAIGFFHNDGSVRQVNAAFERVFGYSNQAQALGTMKLMEMPFARSIAHSDEQLKGFIQCGGIQSQEIDVVRGDGTIMTGLLSMIPFPDQEGFAIIMKDVSELRETKDLLGRSEMLSMIGQLAAGVAHEIRNPLTSLKGFIRLIEPALQTRELRYLDIMKGELDRIELIVNEMLVLSKPQIMELALYPMDELLDYIIELLSTQAVMKGIEIERLFDPVPPIECEQRRIKQVFVNLLKNAIESMEENGVIKVCIERADEDNVRVVVKDQGKGMPPEQLARLTEPFYTTKEKGNGLGLMMTASIVERHGGTIHFDSVVGVGTTVSVTLPIKQQKQELLSGKLLKH</sequence>
<dbReference type="InterPro" id="IPR036097">
    <property type="entry name" value="HisK_dim/P_sf"/>
</dbReference>
<dbReference type="InterPro" id="IPR005467">
    <property type="entry name" value="His_kinase_dom"/>
</dbReference>
<dbReference type="Pfam" id="PF08447">
    <property type="entry name" value="PAS_3"/>
    <property type="match status" value="1"/>
</dbReference>
<feature type="domain" description="PAS" evidence="10">
    <location>
        <begin position="144"/>
        <end position="216"/>
    </location>
</feature>
<reference evidence="12 13" key="1">
    <citation type="submission" date="2018-05" db="EMBL/GenBank/DDBJ databases">
        <title>Genomic Encyclopedia of Type Strains, Phase III (KMG-III): the genomes of soil and plant-associated and newly described type strains.</title>
        <authorList>
            <person name="Whitman W."/>
        </authorList>
    </citation>
    <scope>NUCLEOTIDE SEQUENCE [LARGE SCALE GENOMIC DNA]</scope>
    <source>
        <strain evidence="12 13">CECT 5696</strain>
    </source>
</reference>
<dbReference type="SMART" id="SM00091">
    <property type="entry name" value="PAS"/>
    <property type="match status" value="2"/>
</dbReference>
<feature type="domain" description="Histidine kinase" evidence="9">
    <location>
        <begin position="408"/>
        <end position="613"/>
    </location>
</feature>
<dbReference type="Gene3D" id="3.30.450.20">
    <property type="entry name" value="PAS domain"/>
    <property type="match status" value="3"/>
</dbReference>
<keyword evidence="3" id="KW-0597">Phosphoprotein</keyword>
<keyword evidence="8" id="KW-0902">Two-component regulatory system</keyword>
<keyword evidence="5" id="KW-0547">Nucleotide-binding</keyword>
<dbReference type="RefSeq" id="WP_110042070.1">
    <property type="nucleotide sequence ID" value="NZ_CP054613.1"/>
</dbReference>
<dbReference type="EC" id="2.7.13.3" evidence="2"/>
<protein>
    <recommendedName>
        <fullName evidence="2">histidine kinase</fullName>
        <ecNumber evidence="2">2.7.13.3</ecNumber>
    </recommendedName>
</protein>
<dbReference type="OrthoDB" id="9815750at2"/>
<dbReference type="Pfam" id="PF02518">
    <property type="entry name" value="HATPase_c"/>
    <property type="match status" value="1"/>
</dbReference>
<evidence type="ECO:0000313" key="13">
    <source>
        <dbReference type="Proteomes" id="UP000246635"/>
    </source>
</evidence>
<evidence type="ECO:0000256" key="1">
    <source>
        <dbReference type="ARBA" id="ARBA00000085"/>
    </source>
</evidence>
<gene>
    <name evidence="12" type="ORF">DFQ01_101266</name>
</gene>
<dbReference type="PROSITE" id="PS50109">
    <property type="entry name" value="HIS_KIN"/>
    <property type="match status" value="1"/>
</dbReference>
<dbReference type="Proteomes" id="UP000246635">
    <property type="component" value="Unassembled WGS sequence"/>
</dbReference>
<feature type="domain" description="PAC" evidence="11">
    <location>
        <begin position="219"/>
        <end position="271"/>
    </location>
</feature>
<evidence type="ECO:0000256" key="3">
    <source>
        <dbReference type="ARBA" id="ARBA00022553"/>
    </source>
</evidence>
<organism evidence="12 13">
    <name type="scientific">Paenibacillus cellulosilyticus</name>
    <dbReference type="NCBI Taxonomy" id="375489"/>
    <lineage>
        <taxon>Bacteria</taxon>
        <taxon>Bacillati</taxon>
        <taxon>Bacillota</taxon>
        <taxon>Bacilli</taxon>
        <taxon>Bacillales</taxon>
        <taxon>Paenibacillaceae</taxon>
        <taxon>Paenibacillus</taxon>
    </lineage>
</organism>
<dbReference type="InterPro" id="IPR035965">
    <property type="entry name" value="PAS-like_dom_sf"/>
</dbReference>
<dbReference type="SMART" id="SM00388">
    <property type="entry name" value="HisKA"/>
    <property type="match status" value="1"/>
</dbReference>
<dbReference type="SUPFAM" id="SSF47384">
    <property type="entry name" value="Homodimeric domain of signal transducing histidine kinase"/>
    <property type="match status" value="1"/>
</dbReference>
<dbReference type="AlphaFoldDB" id="A0A2V2YZU3"/>
<dbReference type="PANTHER" id="PTHR43304:SF1">
    <property type="entry name" value="PAC DOMAIN-CONTAINING PROTEIN"/>
    <property type="match status" value="1"/>
</dbReference>
<dbReference type="InterPro" id="IPR036890">
    <property type="entry name" value="HATPase_C_sf"/>
</dbReference>
<evidence type="ECO:0000259" key="9">
    <source>
        <dbReference type="PROSITE" id="PS50109"/>
    </source>
</evidence>
<dbReference type="GO" id="GO:0000155">
    <property type="term" value="F:phosphorelay sensor kinase activity"/>
    <property type="evidence" value="ECO:0007669"/>
    <property type="project" value="InterPro"/>
</dbReference>
<dbReference type="Pfam" id="PF00512">
    <property type="entry name" value="HisKA"/>
    <property type="match status" value="1"/>
</dbReference>
<evidence type="ECO:0000256" key="5">
    <source>
        <dbReference type="ARBA" id="ARBA00022741"/>
    </source>
</evidence>
<evidence type="ECO:0000256" key="4">
    <source>
        <dbReference type="ARBA" id="ARBA00022679"/>
    </source>
</evidence>
<dbReference type="SUPFAM" id="SSF55785">
    <property type="entry name" value="PYP-like sensor domain (PAS domain)"/>
    <property type="match status" value="3"/>
</dbReference>
<dbReference type="PRINTS" id="PR00344">
    <property type="entry name" value="BCTRLSENSOR"/>
</dbReference>
<dbReference type="PANTHER" id="PTHR43304">
    <property type="entry name" value="PHYTOCHROME-LIKE PROTEIN CPH1"/>
    <property type="match status" value="1"/>
</dbReference>
<dbReference type="InterPro" id="IPR013655">
    <property type="entry name" value="PAS_fold_3"/>
</dbReference>
<dbReference type="Gene3D" id="1.10.287.130">
    <property type="match status" value="1"/>
</dbReference>
<evidence type="ECO:0000256" key="6">
    <source>
        <dbReference type="ARBA" id="ARBA00022777"/>
    </source>
</evidence>
<keyword evidence="7" id="KW-0067">ATP-binding</keyword>
<keyword evidence="4" id="KW-0808">Transferase</keyword>
<comment type="catalytic activity">
    <reaction evidence="1">
        <text>ATP + protein L-histidine = ADP + protein N-phospho-L-histidine.</text>
        <dbReference type="EC" id="2.7.13.3"/>
    </reaction>
</comment>
<evidence type="ECO:0000313" key="12">
    <source>
        <dbReference type="EMBL" id="PWW08543.1"/>
    </source>
</evidence>
<dbReference type="InterPro" id="IPR003661">
    <property type="entry name" value="HisK_dim/P_dom"/>
</dbReference>
<evidence type="ECO:0000259" key="11">
    <source>
        <dbReference type="PROSITE" id="PS50113"/>
    </source>
</evidence>
<dbReference type="NCBIfam" id="TIGR00229">
    <property type="entry name" value="sensory_box"/>
    <property type="match status" value="2"/>
</dbReference>
<dbReference type="EMBL" id="QGTQ01000001">
    <property type="protein sequence ID" value="PWW08543.1"/>
    <property type="molecule type" value="Genomic_DNA"/>
</dbReference>
<dbReference type="Gene3D" id="3.30.565.10">
    <property type="entry name" value="Histidine kinase-like ATPase, C-terminal domain"/>
    <property type="match status" value="1"/>
</dbReference>
<dbReference type="SMART" id="SM00387">
    <property type="entry name" value="HATPase_c"/>
    <property type="match status" value="1"/>
</dbReference>
<keyword evidence="13" id="KW-1185">Reference proteome</keyword>
<dbReference type="InterPro" id="IPR000014">
    <property type="entry name" value="PAS"/>
</dbReference>
<dbReference type="CDD" id="cd00082">
    <property type="entry name" value="HisKA"/>
    <property type="match status" value="1"/>
</dbReference>
<dbReference type="PROSITE" id="PS50112">
    <property type="entry name" value="PAS"/>
    <property type="match status" value="1"/>
</dbReference>
<dbReference type="CDD" id="cd00130">
    <property type="entry name" value="PAS"/>
    <property type="match status" value="1"/>
</dbReference>
<evidence type="ECO:0000256" key="2">
    <source>
        <dbReference type="ARBA" id="ARBA00012438"/>
    </source>
</evidence>
<comment type="caution">
    <text evidence="12">The sequence shown here is derived from an EMBL/GenBank/DDBJ whole genome shotgun (WGS) entry which is preliminary data.</text>
</comment>
<dbReference type="GO" id="GO:0005524">
    <property type="term" value="F:ATP binding"/>
    <property type="evidence" value="ECO:0007669"/>
    <property type="project" value="UniProtKB-KW"/>
</dbReference>
<name>A0A2V2YZU3_9BACL</name>
<evidence type="ECO:0000256" key="7">
    <source>
        <dbReference type="ARBA" id="ARBA00022840"/>
    </source>
</evidence>
<dbReference type="InterPro" id="IPR000700">
    <property type="entry name" value="PAS-assoc_C"/>
</dbReference>
<dbReference type="PROSITE" id="PS50113">
    <property type="entry name" value="PAC"/>
    <property type="match status" value="1"/>
</dbReference>
<accession>A0A2V2YZU3</accession>
<dbReference type="SUPFAM" id="SSF55874">
    <property type="entry name" value="ATPase domain of HSP90 chaperone/DNA topoisomerase II/histidine kinase"/>
    <property type="match status" value="1"/>
</dbReference>
<proteinExistence type="predicted"/>
<keyword evidence="6 12" id="KW-0418">Kinase</keyword>
<dbReference type="InterPro" id="IPR004358">
    <property type="entry name" value="Sig_transdc_His_kin-like_C"/>
</dbReference>
<dbReference type="InterPro" id="IPR052162">
    <property type="entry name" value="Sensor_kinase/Photoreceptor"/>
</dbReference>